<reference evidence="1" key="1">
    <citation type="submission" date="2020-11" db="EMBL/GenBank/DDBJ databases">
        <title>Enhanced detection system for hospital associated transmission using whole genome sequencing surveillance.</title>
        <authorList>
            <person name="Harrison L.H."/>
            <person name="Van Tyne D."/>
            <person name="Marsh J.W."/>
            <person name="Griffith M.P."/>
            <person name="Snyder D.J."/>
            <person name="Cooper V.S."/>
            <person name="Mustapha M."/>
        </authorList>
    </citation>
    <scope>NUCLEOTIDE SEQUENCE</scope>
    <source>
        <strain evidence="1">STEN00053</strain>
    </source>
</reference>
<accession>A0A2R3Q2D0</accession>
<name>A0A2R3Q2D0_STEMA</name>
<dbReference type="Proteomes" id="UP000634179">
    <property type="component" value="Unassembled WGS sequence"/>
</dbReference>
<evidence type="ECO:0000313" key="1">
    <source>
        <dbReference type="EMBL" id="MBH1790831.1"/>
    </source>
</evidence>
<protein>
    <recommendedName>
        <fullName evidence="3">CHAT domain-containing protein</fullName>
    </recommendedName>
</protein>
<dbReference type="AlphaFoldDB" id="A0A2R3Q2D0"/>
<dbReference type="EMBL" id="JADUOV010000008">
    <property type="protein sequence ID" value="MBH1790831.1"/>
    <property type="molecule type" value="Genomic_DNA"/>
</dbReference>
<proteinExistence type="predicted"/>
<evidence type="ECO:0008006" key="3">
    <source>
        <dbReference type="Google" id="ProtNLM"/>
    </source>
</evidence>
<gene>
    <name evidence="1" type="ORF">I5V89_13215</name>
</gene>
<sequence length="196" mass="22319">MKTTPNVYIIESLYPNDEGNGRFEGVFLAQILRLHGKETKYSYVRTRKEFKAAVRDFRASGYRYLHISAHGDKNGIDTTNQEGVTYQRLAELLSGIPKNCRLFMSSCEVVHEESAEALVTEGRFRSLLGPRNRIKFHDSAATWAAIYHLIFKAKSTSMADSRISTIMKSIIELYAVNFAFFTETDDGEIEDRLAMD</sequence>
<evidence type="ECO:0000313" key="2">
    <source>
        <dbReference type="Proteomes" id="UP000634179"/>
    </source>
</evidence>
<comment type="caution">
    <text evidence="1">The sequence shown here is derived from an EMBL/GenBank/DDBJ whole genome shotgun (WGS) entry which is preliminary data.</text>
</comment>
<organism evidence="1 2">
    <name type="scientific">Stenotrophomonas maltophilia</name>
    <name type="common">Pseudomonas maltophilia</name>
    <name type="synonym">Xanthomonas maltophilia</name>
    <dbReference type="NCBI Taxonomy" id="40324"/>
    <lineage>
        <taxon>Bacteria</taxon>
        <taxon>Pseudomonadati</taxon>
        <taxon>Pseudomonadota</taxon>
        <taxon>Gammaproteobacteria</taxon>
        <taxon>Lysobacterales</taxon>
        <taxon>Lysobacteraceae</taxon>
        <taxon>Stenotrophomonas</taxon>
        <taxon>Stenotrophomonas maltophilia group</taxon>
    </lineage>
</organism>
<dbReference type="RefSeq" id="WP_032971082.1">
    <property type="nucleotide sequence ID" value="NZ_CP027562.1"/>
</dbReference>